<evidence type="ECO:0000313" key="4">
    <source>
        <dbReference type="WBParaSite" id="HPBE_0001080901-mRNA-1"/>
    </source>
</evidence>
<feature type="region of interest" description="Disordered" evidence="1">
    <location>
        <begin position="60"/>
        <end position="96"/>
    </location>
</feature>
<dbReference type="EMBL" id="UZAH01026890">
    <property type="protein sequence ID" value="VDO86410.1"/>
    <property type="molecule type" value="Genomic_DNA"/>
</dbReference>
<name>A0A183FSA9_HELPZ</name>
<evidence type="ECO:0000313" key="2">
    <source>
        <dbReference type="EMBL" id="VDO86410.1"/>
    </source>
</evidence>
<accession>A0A183FSA9</accession>
<reference evidence="2 3" key="1">
    <citation type="submission" date="2018-11" db="EMBL/GenBank/DDBJ databases">
        <authorList>
            <consortium name="Pathogen Informatics"/>
        </authorList>
    </citation>
    <scope>NUCLEOTIDE SEQUENCE [LARGE SCALE GENOMIC DNA]</scope>
</reference>
<dbReference type="Proteomes" id="UP000050761">
    <property type="component" value="Unassembled WGS sequence"/>
</dbReference>
<feature type="compositionally biased region" description="Polar residues" evidence="1">
    <location>
        <begin position="78"/>
        <end position="89"/>
    </location>
</feature>
<accession>A0A3P7YEM2</accession>
<proteinExistence type="predicted"/>
<reference evidence="4" key="2">
    <citation type="submission" date="2019-09" db="UniProtKB">
        <authorList>
            <consortium name="WormBaseParasite"/>
        </authorList>
    </citation>
    <scope>IDENTIFICATION</scope>
</reference>
<evidence type="ECO:0000256" key="1">
    <source>
        <dbReference type="SAM" id="MobiDB-lite"/>
    </source>
</evidence>
<sequence>MSFSPAKVVSNLLAEFGVPGDNDAPTREKKIAGRFAAIPRDGAAASIDAETDETLGTYLSTDDESDWEHCDDEDKENSSTTHENVNHFDTNIPAGATSMTQPLDVFLRPDEKCYEKGQVVCHGK</sequence>
<feature type="compositionally biased region" description="Acidic residues" evidence="1">
    <location>
        <begin position="61"/>
        <end position="75"/>
    </location>
</feature>
<dbReference type="WBParaSite" id="HPBE_0001080901-mRNA-1">
    <property type="protein sequence ID" value="HPBE_0001080901-mRNA-1"/>
    <property type="gene ID" value="HPBE_0001080901"/>
</dbReference>
<dbReference type="AlphaFoldDB" id="A0A183FSA9"/>
<organism evidence="3 4">
    <name type="scientific">Heligmosomoides polygyrus</name>
    <name type="common">Parasitic roundworm</name>
    <dbReference type="NCBI Taxonomy" id="6339"/>
    <lineage>
        <taxon>Eukaryota</taxon>
        <taxon>Metazoa</taxon>
        <taxon>Ecdysozoa</taxon>
        <taxon>Nematoda</taxon>
        <taxon>Chromadorea</taxon>
        <taxon>Rhabditida</taxon>
        <taxon>Rhabditina</taxon>
        <taxon>Rhabditomorpha</taxon>
        <taxon>Strongyloidea</taxon>
        <taxon>Heligmosomidae</taxon>
        <taxon>Heligmosomoides</taxon>
    </lineage>
</organism>
<protein>
    <submittedName>
        <fullName evidence="2 4">Uncharacterized protein</fullName>
    </submittedName>
</protein>
<gene>
    <name evidence="2" type="ORF">HPBE_LOCUS10810</name>
</gene>
<keyword evidence="3" id="KW-1185">Reference proteome</keyword>
<evidence type="ECO:0000313" key="3">
    <source>
        <dbReference type="Proteomes" id="UP000050761"/>
    </source>
</evidence>